<dbReference type="Gene3D" id="1.25.40.10">
    <property type="entry name" value="Tetratricopeptide repeat domain"/>
    <property type="match status" value="1"/>
</dbReference>
<dbReference type="SUPFAM" id="SSF48452">
    <property type="entry name" value="TPR-like"/>
    <property type="match status" value="1"/>
</dbReference>
<evidence type="ECO:0000313" key="3">
    <source>
        <dbReference type="EMBL" id="HGF34175.1"/>
    </source>
</evidence>
<keyword evidence="2" id="KW-0732">Signal</keyword>
<reference evidence="3" key="1">
    <citation type="journal article" date="2020" name="mSystems">
        <title>Genome- and Community-Level Interaction Insights into Carbon Utilization and Element Cycling Functions of Hydrothermarchaeota in Hydrothermal Sediment.</title>
        <authorList>
            <person name="Zhou Z."/>
            <person name="Liu Y."/>
            <person name="Xu W."/>
            <person name="Pan J."/>
            <person name="Luo Z.H."/>
            <person name="Li M."/>
        </authorList>
    </citation>
    <scope>NUCLEOTIDE SEQUENCE [LARGE SCALE GENOMIC DNA]</scope>
    <source>
        <strain evidence="3">SpSt-897</strain>
    </source>
</reference>
<feature type="signal peptide" evidence="2">
    <location>
        <begin position="1"/>
        <end position="25"/>
    </location>
</feature>
<name>A0A7C3V582_9BACT</name>
<dbReference type="InterPro" id="IPR019734">
    <property type="entry name" value="TPR_rpt"/>
</dbReference>
<dbReference type="SMART" id="SM00028">
    <property type="entry name" value="TPR"/>
    <property type="match status" value="1"/>
</dbReference>
<organism evidence="3">
    <name type="scientific">Desulfobacca acetoxidans</name>
    <dbReference type="NCBI Taxonomy" id="60893"/>
    <lineage>
        <taxon>Bacteria</taxon>
        <taxon>Pseudomonadati</taxon>
        <taxon>Thermodesulfobacteriota</taxon>
        <taxon>Desulfobaccia</taxon>
        <taxon>Desulfobaccales</taxon>
        <taxon>Desulfobaccaceae</taxon>
        <taxon>Desulfobacca</taxon>
    </lineage>
</organism>
<feature type="chain" id="PRO_5028379308" evidence="2">
    <location>
        <begin position="26"/>
        <end position="151"/>
    </location>
</feature>
<protein>
    <submittedName>
        <fullName evidence="3">Tetratricopeptide repeat protein</fullName>
    </submittedName>
</protein>
<accession>A0A7C3V582</accession>
<dbReference type="Pfam" id="PF14559">
    <property type="entry name" value="TPR_19"/>
    <property type="match status" value="1"/>
</dbReference>
<dbReference type="InterPro" id="IPR011990">
    <property type="entry name" value="TPR-like_helical_dom_sf"/>
</dbReference>
<comment type="caution">
    <text evidence="3">The sequence shown here is derived from an EMBL/GenBank/DDBJ whole genome shotgun (WGS) entry which is preliminary data.</text>
</comment>
<dbReference type="EMBL" id="DTMF01000181">
    <property type="protein sequence ID" value="HGF34175.1"/>
    <property type="molecule type" value="Genomic_DNA"/>
</dbReference>
<evidence type="ECO:0000256" key="2">
    <source>
        <dbReference type="SAM" id="SignalP"/>
    </source>
</evidence>
<keyword evidence="1" id="KW-0802">TPR repeat</keyword>
<proteinExistence type="predicted"/>
<dbReference type="AlphaFoldDB" id="A0A7C3V582"/>
<gene>
    <name evidence="3" type="ORF">ENW96_07270</name>
</gene>
<sequence length="151" mass="16726">MMRILGLVGLVLMMLVWLPSPIASAETGGQPDLMDLLVKSYDLLEAGKMTEAKKVYESILQKYPDNPLALNNLGAIYVREKDYQQALAYLERAREKAPGYKVLVNRVCDVDGVCLAFRPGAVEYGDRDLKPLISLNIELVKAKLAEGKQGQ</sequence>
<feature type="repeat" description="TPR" evidence="1">
    <location>
        <begin position="67"/>
        <end position="100"/>
    </location>
</feature>
<dbReference type="PROSITE" id="PS50005">
    <property type="entry name" value="TPR"/>
    <property type="match status" value="1"/>
</dbReference>
<evidence type="ECO:0000256" key="1">
    <source>
        <dbReference type="PROSITE-ProRule" id="PRU00339"/>
    </source>
</evidence>